<dbReference type="Gene3D" id="2.10.260.10">
    <property type="match status" value="1"/>
</dbReference>
<dbReference type="SUPFAM" id="SSF89447">
    <property type="entry name" value="AbrB/MazE/MraZ-like"/>
    <property type="match status" value="1"/>
</dbReference>
<name>E6QGF4_9ZZZZ</name>
<dbReference type="SMART" id="SM00966">
    <property type="entry name" value="SpoVT_AbrB"/>
    <property type="match status" value="1"/>
</dbReference>
<dbReference type="PANTHER" id="PTHR37550">
    <property type="entry name" value="ANTITOXIN VAPB1"/>
    <property type="match status" value="1"/>
</dbReference>
<reference evidence="3" key="1">
    <citation type="submission" date="2009-10" db="EMBL/GenBank/DDBJ databases">
        <title>Diversity of trophic interactions inside an arsenic-rich microbial ecosystem.</title>
        <authorList>
            <person name="Bertin P.N."/>
            <person name="Heinrich-Salmeron A."/>
            <person name="Pelletier E."/>
            <person name="Goulhen-Chollet F."/>
            <person name="Arsene-Ploetze F."/>
            <person name="Gallien S."/>
            <person name="Calteau A."/>
            <person name="Vallenet D."/>
            <person name="Casiot C."/>
            <person name="Chane-Woon-Ming B."/>
            <person name="Giloteaux L."/>
            <person name="Barakat M."/>
            <person name="Bonnefoy V."/>
            <person name="Bruneel O."/>
            <person name="Chandler M."/>
            <person name="Cleiss J."/>
            <person name="Duran R."/>
            <person name="Elbaz-Poulichet F."/>
            <person name="Fonknechten N."/>
            <person name="Lauga B."/>
            <person name="Mornico D."/>
            <person name="Ortet P."/>
            <person name="Schaeffer C."/>
            <person name="Siguier P."/>
            <person name="Alexander Thil Smith A."/>
            <person name="Van Dorsselaer A."/>
            <person name="Weissenbach J."/>
            <person name="Medigue C."/>
            <person name="Le Paslier D."/>
        </authorList>
    </citation>
    <scope>NUCLEOTIDE SEQUENCE</scope>
</reference>
<dbReference type="PANTHER" id="PTHR37550:SF1">
    <property type="entry name" value="SSL1300 PROTEIN"/>
    <property type="match status" value="1"/>
</dbReference>
<dbReference type="InterPro" id="IPR051734">
    <property type="entry name" value="VapB_TA_antitoxins"/>
</dbReference>
<evidence type="ECO:0000259" key="2">
    <source>
        <dbReference type="PROSITE" id="PS51740"/>
    </source>
</evidence>
<comment type="caution">
    <text evidence="3">The sequence shown here is derived from an EMBL/GenBank/DDBJ whole genome shotgun (WGS) entry which is preliminary data.</text>
</comment>
<evidence type="ECO:0000313" key="3">
    <source>
        <dbReference type="EMBL" id="CBI06312.1"/>
    </source>
</evidence>
<organism evidence="3">
    <name type="scientific">mine drainage metagenome</name>
    <dbReference type="NCBI Taxonomy" id="410659"/>
    <lineage>
        <taxon>unclassified sequences</taxon>
        <taxon>metagenomes</taxon>
        <taxon>ecological metagenomes</taxon>
    </lineage>
</organism>
<accession>E6QGF4</accession>
<feature type="domain" description="SpoVT-AbrB" evidence="2">
    <location>
        <begin position="7"/>
        <end position="47"/>
    </location>
</feature>
<proteinExistence type="inferred from homology"/>
<dbReference type="EMBL" id="CABP01000169">
    <property type="protein sequence ID" value="CBI06312.1"/>
    <property type="molecule type" value="Genomic_DNA"/>
</dbReference>
<dbReference type="GO" id="GO:0003677">
    <property type="term" value="F:DNA binding"/>
    <property type="evidence" value="ECO:0007669"/>
    <property type="project" value="InterPro"/>
</dbReference>
<dbReference type="InterPro" id="IPR037914">
    <property type="entry name" value="SpoVT-AbrB_sf"/>
</dbReference>
<protein>
    <recommendedName>
        <fullName evidence="2">SpoVT-AbrB domain-containing protein</fullName>
    </recommendedName>
</protein>
<dbReference type="AlphaFoldDB" id="E6QGF4"/>
<evidence type="ECO:0000256" key="1">
    <source>
        <dbReference type="ARBA" id="ARBA00007924"/>
    </source>
</evidence>
<dbReference type="PROSITE" id="PS51740">
    <property type="entry name" value="SPOVT_ABRB"/>
    <property type="match status" value="1"/>
</dbReference>
<dbReference type="InterPro" id="IPR007159">
    <property type="entry name" value="SpoVT-AbrB_dom"/>
</dbReference>
<gene>
    <name evidence="3" type="ORF">CARN5_0176</name>
</gene>
<comment type="similarity">
    <text evidence="1">Belongs to the VapB family.</text>
</comment>
<sequence length="79" mass="9475">MHTERHVRFFRNGRNQAVRIPREFEMDAQEAIMRREDDRLIIEPVKRKGLLATLARLSALDEEFPDTDRDLLPLDDIEW</sequence>